<feature type="domain" description="HTH marR-type" evidence="1">
    <location>
        <begin position="13"/>
        <end position="149"/>
    </location>
</feature>
<dbReference type="InterPro" id="IPR039422">
    <property type="entry name" value="MarR/SlyA-like"/>
</dbReference>
<gene>
    <name evidence="2" type="ORF">AVDCRST_MAG03-1167</name>
</gene>
<dbReference type="GO" id="GO:0006950">
    <property type="term" value="P:response to stress"/>
    <property type="evidence" value="ECO:0007669"/>
    <property type="project" value="TreeGrafter"/>
</dbReference>
<dbReference type="InterPro" id="IPR036388">
    <property type="entry name" value="WH-like_DNA-bd_sf"/>
</dbReference>
<dbReference type="Gene3D" id="1.10.10.10">
    <property type="entry name" value="Winged helix-like DNA-binding domain superfamily/Winged helix DNA-binding domain"/>
    <property type="match status" value="1"/>
</dbReference>
<dbReference type="AlphaFoldDB" id="A0A6J4P1M8"/>
<dbReference type="SMART" id="SM00347">
    <property type="entry name" value="HTH_MARR"/>
    <property type="match status" value="1"/>
</dbReference>
<dbReference type="EMBL" id="CADCUT010000066">
    <property type="protein sequence ID" value="CAA9400019.1"/>
    <property type="molecule type" value="Genomic_DNA"/>
</dbReference>
<dbReference type="PANTHER" id="PTHR33164">
    <property type="entry name" value="TRANSCRIPTIONAL REGULATOR, MARR FAMILY"/>
    <property type="match status" value="1"/>
</dbReference>
<dbReference type="SUPFAM" id="SSF46785">
    <property type="entry name" value="Winged helix' DNA-binding domain"/>
    <property type="match status" value="1"/>
</dbReference>
<evidence type="ECO:0000259" key="1">
    <source>
        <dbReference type="PROSITE" id="PS50995"/>
    </source>
</evidence>
<dbReference type="InterPro" id="IPR000835">
    <property type="entry name" value="HTH_MarR-typ"/>
</dbReference>
<proteinExistence type="predicted"/>
<dbReference type="PROSITE" id="PS50995">
    <property type="entry name" value="HTH_MARR_2"/>
    <property type="match status" value="1"/>
</dbReference>
<organism evidence="2">
    <name type="scientific">uncultured Rubrobacteraceae bacterium</name>
    <dbReference type="NCBI Taxonomy" id="349277"/>
    <lineage>
        <taxon>Bacteria</taxon>
        <taxon>Bacillati</taxon>
        <taxon>Actinomycetota</taxon>
        <taxon>Rubrobacteria</taxon>
        <taxon>Rubrobacterales</taxon>
        <taxon>Rubrobacteraceae</taxon>
        <taxon>environmental samples</taxon>
    </lineage>
</organism>
<dbReference type="Pfam" id="PF01047">
    <property type="entry name" value="MarR"/>
    <property type="match status" value="1"/>
</dbReference>
<reference evidence="2" key="1">
    <citation type="submission" date="2020-02" db="EMBL/GenBank/DDBJ databases">
        <authorList>
            <person name="Meier V. D."/>
        </authorList>
    </citation>
    <scope>NUCLEOTIDE SEQUENCE</scope>
    <source>
        <strain evidence="2">AVDCRST_MAG03</strain>
    </source>
</reference>
<dbReference type="PANTHER" id="PTHR33164:SF43">
    <property type="entry name" value="HTH-TYPE TRANSCRIPTIONAL REPRESSOR YETL"/>
    <property type="match status" value="1"/>
</dbReference>
<name>A0A6J4P1M8_9ACTN</name>
<protein>
    <submittedName>
        <fullName evidence="2">Transcriptional regulator, MarR family</fullName>
    </submittedName>
</protein>
<accession>A0A6J4P1M8</accession>
<dbReference type="GO" id="GO:0003700">
    <property type="term" value="F:DNA-binding transcription factor activity"/>
    <property type="evidence" value="ECO:0007669"/>
    <property type="project" value="InterPro"/>
</dbReference>
<dbReference type="PRINTS" id="PR00598">
    <property type="entry name" value="HTHMARR"/>
</dbReference>
<dbReference type="InterPro" id="IPR036390">
    <property type="entry name" value="WH_DNA-bd_sf"/>
</dbReference>
<evidence type="ECO:0000313" key="2">
    <source>
        <dbReference type="EMBL" id="CAA9400019.1"/>
    </source>
</evidence>
<sequence length="160" mass="17541">MGCGVETVSGGAVGDLSLRLVDEFAAFGPAYMKWVRSRMQEPGVSYARMRLLGALHCGGPKIMSSISDELGVTRRNVTALVDALEEEDLVRRLPHPTDRRAIVIELTDEGGRTMDTLYDKHRRAVAELFVGLSEDDRRELVRLLGLLREGLRGEGGVCGT</sequence>